<name>A0A1J5TIP3_9ZZZZ</name>
<proteinExistence type="inferred from homology"/>
<keyword evidence="2" id="KW-0408">Iron</keyword>
<gene>
    <name evidence="3" type="primary">cyaY_1</name>
    <name evidence="3" type="ORF">GALL_35360</name>
</gene>
<evidence type="ECO:0000313" key="3">
    <source>
        <dbReference type="EMBL" id="OIR16032.1"/>
    </source>
</evidence>
<dbReference type="InterPro" id="IPR001969">
    <property type="entry name" value="Aspartic_peptidase_AS"/>
</dbReference>
<dbReference type="GO" id="GO:0005737">
    <property type="term" value="C:cytoplasm"/>
    <property type="evidence" value="ECO:0007669"/>
    <property type="project" value="UniProtKB-ARBA"/>
</dbReference>
<dbReference type="AlphaFoldDB" id="A0A1J5TIP3"/>
<dbReference type="Pfam" id="PF01491">
    <property type="entry name" value="Frataxin_Cyay"/>
    <property type="match status" value="1"/>
</dbReference>
<dbReference type="InterPro" id="IPR011969">
    <property type="entry name" value="Clan_AA_Asp_peptidase_C"/>
</dbReference>
<dbReference type="GO" id="GO:0006508">
    <property type="term" value="P:proteolysis"/>
    <property type="evidence" value="ECO:0007669"/>
    <property type="project" value="InterPro"/>
</dbReference>
<dbReference type="GO" id="GO:0004190">
    <property type="term" value="F:aspartic-type endopeptidase activity"/>
    <property type="evidence" value="ECO:0007669"/>
    <property type="project" value="InterPro"/>
</dbReference>
<dbReference type="PROSITE" id="PS50810">
    <property type="entry name" value="FRATAXIN_2"/>
    <property type="match status" value="1"/>
</dbReference>
<comment type="caution">
    <text evidence="3">The sequence shown here is derived from an EMBL/GenBank/DDBJ whole genome shotgun (WGS) entry which is preliminary data.</text>
</comment>
<dbReference type="NCBIfam" id="TIGR02281">
    <property type="entry name" value="clan_AA_DTGA"/>
    <property type="match status" value="1"/>
</dbReference>
<dbReference type="GO" id="GO:0008199">
    <property type="term" value="F:ferric iron binding"/>
    <property type="evidence" value="ECO:0007669"/>
    <property type="project" value="InterPro"/>
</dbReference>
<organism evidence="3">
    <name type="scientific">mine drainage metagenome</name>
    <dbReference type="NCBI Taxonomy" id="410659"/>
    <lineage>
        <taxon>unclassified sequences</taxon>
        <taxon>metagenomes</taxon>
        <taxon>ecological metagenomes</taxon>
    </lineage>
</organism>
<dbReference type="EMBL" id="MLJW01000008">
    <property type="protein sequence ID" value="OIR16032.1"/>
    <property type="molecule type" value="Genomic_DNA"/>
</dbReference>
<evidence type="ECO:0000256" key="1">
    <source>
        <dbReference type="ARBA" id="ARBA00008183"/>
    </source>
</evidence>
<dbReference type="InterPro" id="IPR036524">
    <property type="entry name" value="Frataxin/CyaY_sf"/>
</dbReference>
<evidence type="ECO:0000256" key="2">
    <source>
        <dbReference type="ARBA" id="ARBA00023004"/>
    </source>
</evidence>
<sequence length="435" mass="47251">MESPGNEPGSALFTRIQKSASERGVDIRQSRNGNALHLDFADGQRILVNLDAQTNNVWLAARSGGAEFIHRDGVWRAHDQSELFTRLTELMDQAIASNPLNARAPALPNRQTVSPAPVYLYETRRNHSLRNVLIVLLAVVSGFWAAQRLNRPQVAAGTASSKQTLSLNELNYPCESGFPANGSVTLFPEGGLRAADNPNDPEITMRNDHTHPVLLIFSAPNTAIPLLSVLVHARQSTTLRLPPGLYDMMFSVGTTWCNPHSGFSEGHLLKFDKPLAVQADKPVQLAMQSSGAGMEDFQLFVKTSSPEVVAPAPTFNGDGSMEVLREANGHFYLPGTIDTIPVTFMVDTGASVTSISSELARQAGIRNCKEMQFQTANGTANGCIALVPRMTLGNFTMENITVAVMNNLETNLLGANVLRNFQISQNDSSMLIGRR</sequence>
<accession>A0A1J5TIP3</accession>
<dbReference type="Gene3D" id="3.30.920.10">
    <property type="entry name" value="Frataxin/CyaY"/>
    <property type="match status" value="1"/>
</dbReference>
<dbReference type="Gene3D" id="2.40.70.10">
    <property type="entry name" value="Acid Proteases"/>
    <property type="match status" value="1"/>
</dbReference>
<dbReference type="InterPro" id="IPR034122">
    <property type="entry name" value="Retropepsin-like_bacterial"/>
</dbReference>
<dbReference type="SMART" id="SM01219">
    <property type="entry name" value="Frataxin_Cyay"/>
    <property type="match status" value="1"/>
</dbReference>
<dbReference type="InterPro" id="IPR002908">
    <property type="entry name" value="Frataxin/CyaY"/>
</dbReference>
<dbReference type="SUPFAM" id="SSF50630">
    <property type="entry name" value="Acid proteases"/>
    <property type="match status" value="1"/>
</dbReference>
<dbReference type="GO" id="GO:0016226">
    <property type="term" value="P:iron-sulfur cluster assembly"/>
    <property type="evidence" value="ECO:0007669"/>
    <property type="project" value="InterPro"/>
</dbReference>
<dbReference type="PROSITE" id="PS00141">
    <property type="entry name" value="ASP_PROTEASE"/>
    <property type="match status" value="1"/>
</dbReference>
<reference evidence="3" key="1">
    <citation type="submission" date="2016-10" db="EMBL/GenBank/DDBJ databases">
        <title>Sequence of Gallionella enrichment culture.</title>
        <authorList>
            <person name="Poehlein A."/>
            <person name="Muehling M."/>
            <person name="Daniel R."/>
        </authorList>
    </citation>
    <scope>NUCLEOTIDE SEQUENCE</scope>
</reference>
<dbReference type="Pfam" id="PF13975">
    <property type="entry name" value="gag-asp_proteas"/>
    <property type="match status" value="1"/>
</dbReference>
<protein>
    <submittedName>
        <fullName evidence="3">Protein CyaY</fullName>
    </submittedName>
</protein>
<dbReference type="InterPro" id="IPR021109">
    <property type="entry name" value="Peptidase_aspartic_dom_sf"/>
</dbReference>
<comment type="similarity">
    <text evidence="1">Belongs to the frataxin family.</text>
</comment>
<dbReference type="SUPFAM" id="SSF55387">
    <property type="entry name" value="Frataxin/Nqo15-like"/>
    <property type="match status" value="1"/>
</dbReference>
<dbReference type="CDD" id="cd05483">
    <property type="entry name" value="retropepsin_like_bacteria"/>
    <property type="match status" value="1"/>
</dbReference>